<feature type="transmembrane region" description="Helical" evidence="1">
    <location>
        <begin position="16"/>
        <end position="49"/>
    </location>
</feature>
<reference evidence="2 3" key="1">
    <citation type="journal article" date="2009" name="Int. J. Syst. Evol. Microbiol.">
        <title>Nocardioides caeni sp. nov., isolated from wastewater.</title>
        <authorList>
            <person name="Yoon J.H."/>
            <person name="Kang S.J."/>
            <person name="Park S."/>
            <person name="Kim W."/>
            <person name="Oh T.K."/>
        </authorList>
    </citation>
    <scope>NUCLEOTIDE SEQUENCE [LARGE SCALE GENOMIC DNA]</scope>
    <source>
        <strain evidence="2 3">DSM 23134</strain>
    </source>
</reference>
<feature type="transmembrane region" description="Helical" evidence="1">
    <location>
        <begin position="61"/>
        <end position="84"/>
    </location>
</feature>
<evidence type="ECO:0000256" key="1">
    <source>
        <dbReference type="SAM" id="Phobius"/>
    </source>
</evidence>
<keyword evidence="1" id="KW-1133">Transmembrane helix</keyword>
<name>A0A4S8N3T6_9ACTN</name>
<dbReference type="Proteomes" id="UP000307087">
    <property type="component" value="Unassembled WGS sequence"/>
</dbReference>
<gene>
    <name evidence="2" type="ORF">E9934_13380</name>
</gene>
<keyword evidence="3" id="KW-1185">Reference proteome</keyword>
<dbReference type="AlphaFoldDB" id="A0A4S8N3T6"/>
<proteinExistence type="predicted"/>
<dbReference type="EMBL" id="STGW01000009">
    <property type="protein sequence ID" value="THV10727.1"/>
    <property type="molecule type" value="Genomic_DNA"/>
</dbReference>
<dbReference type="RefSeq" id="WP_136563403.1">
    <property type="nucleotide sequence ID" value="NZ_BAABLS010000004.1"/>
</dbReference>
<organism evidence="2 3">
    <name type="scientific">Nocardioides caeni</name>
    <dbReference type="NCBI Taxonomy" id="574700"/>
    <lineage>
        <taxon>Bacteria</taxon>
        <taxon>Bacillati</taxon>
        <taxon>Actinomycetota</taxon>
        <taxon>Actinomycetes</taxon>
        <taxon>Propionibacteriales</taxon>
        <taxon>Nocardioidaceae</taxon>
        <taxon>Nocardioides</taxon>
    </lineage>
</organism>
<protein>
    <submittedName>
        <fullName evidence="2">Uncharacterized protein</fullName>
    </submittedName>
</protein>
<sequence>MSTMPQVEPRVRPLGAIAVGLAVVGLLCAASGFFSPLTVLFAGIALPLGLVCRGDERLRRLGNAAVVLSAVALLLAAVTFLMVVDVL</sequence>
<keyword evidence="1" id="KW-0472">Membrane</keyword>
<keyword evidence="1" id="KW-0812">Transmembrane</keyword>
<accession>A0A4S8N3T6</accession>
<evidence type="ECO:0000313" key="2">
    <source>
        <dbReference type="EMBL" id="THV10727.1"/>
    </source>
</evidence>
<comment type="caution">
    <text evidence="2">The sequence shown here is derived from an EMBL/GenBank/DDBJ whole genome shotgun (WGS) entry which is preliminary data.</text>
</comment>
<evidence type="ECO:0000313" key="3">
    <source>
        <dbReference type="Proteomes" id="UP000307087"/>
    </source>
</evidence>